<evidence type="ECO:0000313" key="3">
    <source>
        <dbReference type="EMBL" id="REF36818.1"/>
    </source>
</evidence>
<comment type="caution">
    <text evidence="3">The sequence shown here is derived from an EMBL/GenBank/DDBJ whole genome shotgun (WGS) entry which is preliminary data.</text>
</comment>
<dbReference type="SUPFAM" id="SSF56300">
    <property type="entry name" value="Metallo-dependent phosphatases"/>
    <property type="match status" value="1"/>
</dbReference>
<dbReference type="Pfam" id="PF00149">
    <property type="entry name" value="Metallophos"/>
    <property type="match status" value="1"/>
</dbReference>
<feature type="transmembrane region" description="Helical" evidence="1">
    <location>
        <begin position="20"/>
        <end position="38"/>
    </location>
</feature>
<dbReference type="GO" id="GO:0008758">
    <property type="term" value="F:UDP-2,3-diacylglucosamine hydrolase activity"/>
    <property type="evidence" value="ECO:0007669"/>
    <property type="project" value="TreeGrafter"/>
</dbReference>
<dbReference type="EMBL" id="QTUC01000001">
    <property type="protein sequence ID" value="REF36818.1"/>
    <property type="molecule type" value="Genomic_DNA"/>
</dbReference>
<reference evidence="3 4" key="1">
    <citation type="submission" date="2018-08" db="EMBL/GenBank/DDBJ databases">
        <title>Sequencing the genomes of 1000 actinobacteria strains.</title>
        <authorList>
            <person name="Klenk H.-P."/>
        </authorList>
    </citation>
    <scope>NUCLEOTIDE SEQUENCE [LARGE SCALE GENOMIC DNA]</scope>
    <source>
        <strain evidence="3 4">DSM 22891</strain>
    </source>
</reference>
<organism evidence="3 4">
    <name type="scientific">Thermasporomyces composti</name>
    <dbReference type="NCBI Taxonomy" id="696763"/>
    <lineage>
        <taxon>Bacteria</taxon>
        <taxon>Bacillati</taxon>
        <taxon>Actinomycetota</taxon>
        <taxon>Actinomycetes</taxon>
        <taxon>Propionibacteriales</taxon>
        <taxon>Nocardioidaceae</taxon>
        <taxon>Thermasporomyces</taxon>
    </lineage>
</organism>
<gene>
    <name evidence="3" type="ORF">DFJ64_2252</name>
</gene>
<evidence type="ECO:0000313" key="4">
    <source>
        <dbReference type="Proteomes" id="UP000256485"/>
    </source>
</evidence>
<dbReference type="GO" id="GO:0016020">
    <property type="term" value="C:membrane"/>
    <property type="evidence" value="ECO:0007669"/>
    <property type="project" value="GOC"/>
</dbReference>
<dbReference type="AlphaFoldDB" id="A0A3D9V4Y8"/>
<dbReference type="PANTHER" id="PTHR31302:SF20">
    <property type="entry name" value="CONSERVED PROTEIN"/>
    <property type="match status" value="1"/>
</dbReference>
<proteinExistence type="predicted"/>
<keyword evidence="4" id="KW-1185">Reference proteome</keyword>
<keyword evidence="1" id="KW-0812">Transmembrane</keyword>
<accession>A0A3D9V4Y8</accession>
<protein>
    <submittedName>
        <fullName evidence="3">Putative MPP superfamily phosphohydrolase</fullName>
    </submittedName>
</protein>
<dbReference type="Gene3D" id="3.60.21.10">
    <property type="match status" value="1"/>
</dbReference>
<dbReference type="InterPro" id="IPR051158">
    <property type="entry name" value="Metallophosphoesterase_sf"/>
</dbReference>
<keyword evidence="1" id="KW-0472">Membrane</keyword>
<feature type="domain" description="Calcineurin-like phosphoesterase" evidence="2">
    <location>
        <begin position="60"/>
        <end position="245"/>
    </location>
</feature>
<dbReference type="PANTHER" id="PTHR31302">
    <property type="entry name" value="TRANSMEMBRANE PROTEIN WITH METALLOPHOSPHOESTERASE DOMAIN-RELATED"/>
    <property type="match status" value="1"/>
</dbReference>
<dbReference type="InterPro" id="IPR004843">
    <property type="entry name" value="Calcineurin-like_PHP"/>
</dbReference>
<dbReference type="Proteomes" id="UP000256485">
    <property type="component" value="Unassembled WGS sequence"/>
</dbReference>
<keyword evidence="1" id="KW-1133">Transmembrane helix</keyword>
<dbReference type="GO" id="GO:0009245">
    <property type="term" value="P:lipid A biosynthetic process"/>
    <property type="evidence" value="ECO:0007669"/>
    <property type="project" value="TreeGrafter"/>
</dbReference>
<dbReference type="InterPro" id="IPR029052">
    <property type="entry name" value="Metallo-depent_PP-like"/>
</dbReference>
<evidence type="ECO:0000256" key="1">
    <source>
        <dbReference type="SAM" id="Phobius"/>
    </source>
</evidence>
<sequence length="309" mass="33729">MPGVWQPVTVHPLLKVTATALAGTAVAGAACLAYAAGYEVRAYRLRRFDIPVLAPGSRPLRLLHLSDLHLMPDQNDKVEWVRGLAALEPDLVVSTGDNISHPESVPVAIHAYEPLLALPGVFVFGSNDYFAPVRRNPLRYLTQKDAPRSHTAPRLPTEDLRRAFVAAGWLDLTNARGEIRVDDRRLAFVGVDDPHLGWDRYEDVAGPADRSADLTIGVTHAPYRRVLDAMVADGYRLLLAGHTHGGQVCVPGWGALVTNCDLDTRRAKGVSRWGPSWLHVSAGLGTSPFTPFRFACYPEASLLTLRAPD</sequence>
<evidence type="ECO:0000259" key="2">
    <source>
        <dbReference type="Pfam" id="PF00149"/>
    </source>
</evidence>
<keyword evidence="3" id="KW-0378">Hydrolase</keyword>
<name>A0A3D9V4Y8_THECX</name>